<feature type="transmembrane region" description="Helical" evidence="5">
    <location>
        <begin position="149"/>
        <end position="168"/>
    </location>
</feature>
<feature type="transmembrane region" description="Helical" evidence="5">
    <location>
        <begin position="262"/>
        <end position="284"/>
    </location>
</feature>
<feature type="transmembrane region" description="Helical" evidence="5">
    <location>
        <begin position="414"/>
        <end position="435"/>
    </location>
</feature>
<dbReference type="PANTHER" id="PTHR23508:SF10">
    <property type="entry name" value="CARBOXYLIC ACID TRANSPORTER PROTEIN HOMOLOG"/>
    <property type="match status" value="1"/>
</dbReference>
<keyword evidence="2 5" id="KW-0812">Transmembrane</keyword>
<keyword evidence="4 5" id="KW-0472">Membrane</keyword>
<proteinExistence type="predicted"/>
<dbReference type="PROSITE" id="PS50850">
    <property type="entry name" value="MFS"/>
    <property type="match status" value="1"/>
</dbReference>
<protein>
    <submittedName>
        <fullName evidence="7">MFS transporter</fullName>
    </submittedName>
</protein>
<evidence type="ECO:0000256" key="5">
    <source>
        <dbReference type="SAM" id="Phobius"/>
    </source>
</evidence>
<dbReference type="InterPro" id="IPR020846">
    <property type="entry name" value="MFS_dom"/>
</dbReference>
<dbReference type="Pfam" id="PF07690">
    <property type="entry name" value="MFS_1"/>
    <property type="match status" value="1"/>
</dbReference>
<accession>A0ABU3N6T1</accession>
<dbReference type="InterPro" id="IPR011701">
    <property type="entry name" value="MFS"/>
</dbReference>
<comment type="subcellular location">
    <subcellularLocation>
        <location evidence="1">Membrane</location>
        <topology evidence="1">Multi-pass membrane protein</topology>
    </subcellularLocation>
</comment>
<feature type="transmembrane region" description="Helical" evidence="5">
    <location>
        <begin position="180"/>
        <end position="200"/>
    </location>
</feature>
<dbReference type="SUPFAM" id="SSF103473">
    <property type="entry name" value="MFS general substrate transporter"/>
    <property type="match status" value="1"/>
</dbReference>
<dbReference type="PANTHER" id="PTHR23508">
    <property type="entry name" value="CARBOXYLIC ACID TRANSPORTER PROTEIN HOMOLOG"/>
    <property type="match status" value="1"/>
</dbReference>
<name>A0ABU3N6T1_9SPHN</name>
<organism evidence="7">
    <name type="scientific">Sphingomonas psychrotolerans</name>
    <dbReference type="NCBI Taxonomy" id="1327635"/>
    <lineage>
        <taxon>Bacteria</taxon>
        <taxon>Pseudomonadati</taxon>
        <taxon>Pseudomonadota</taxon>
        <taxon>Alphaproteobacteria</taxon>
        <taxon>Sphingomonadales</taxon>
        <taxon>Sphingomonadaceae</taxon>
        <taxon>Sphingomonas</taxon>
    </lineage>
</organism>
<sequence length="451" mass="47923">MATASDTTDVESFLNGLKFGRFHLAILLLCTALTAIDGYELYVVGWVLPELAKDFGVPRTAITAAMVAQQVGMLLGGFVIPPLADRLGRPRLLLFCYTGMMLSALAIIMTDALLPFTICRFFAGFCGTAMIPILVTLTSETAPRRLRSTMSTITVSGTMIGALLGAFMQGFILEPFGWRGAFWIAVALPAMLLPLIYFFLPESLRAMVARNPADSAIPALLRRMQPRGATQVTLSAPPKAERTATATMLADVFGPGQRLKTFLMWGIATSSFVFITAGVWKTTIFKEVVGLPWKQVALINGTNTVAGFIGMLSIGFFIDRFGFKRVMSGTFLLAALGSLLIGLTAPTPAMYVAVIAMAMCQHGGQASIPALAAALYPPRSRATGIGWTYGVARVASVGAPFFGDFVLKGGFGPVGIFAMLGVPLACGGILTFWLMSLKGAPQVVRAGHGHG</sequence>
<evidence type="ECO:0000313" key="7">
    <source>
        <dbReference type="EMBL" id="MDT8760207.1"/>
    </source>
</evidence>
<feature type="transmembrane region" description="Helical" evidence="5">
    <location>
        <begin position="115"/>
        <end position="137"/>
    </location>
</feature>
<gene>
    <name evidence="7" type="ORF">MZO42_16015</name>
</gene>
<dbReference type="Gene3D" id="1.20.1250.20">
    <property type="entry name" value="MFS general substrate transporter like domains"/>
    <property type="match status" value="1"/>
</dbReference>
<reference evidence="7" key="1">
    <citation type="submission" date="2022-04" db="EMBL/GenBank/DDBJ databases">
        <title>Tomato heritable bacteria conferring resistance against bacterial wilt.</title>
        <authorList>
            <person name="Yin J."/>
        </authorList>
    </citation>
    <scope>NUCLEOTIDE SEQUENCE</scope>
    <source>
        <strain evidence="7">Cra20</strain>
    </source>
</reference>
<feature type="transmembrane region" description="Helical" evidence="5">
    <location>
        <begin position="92"/>
        <end position="109"/>
    </location>
</feature>
<keyword evidence="3 5" id="KW-1133">Transmembrane helix</keyword>
<dbReference type="InterPro" id="IPR036259">
    <property type="entry name" value="MFS_trans_sf"/>
</dbReference>
<evidence type="ECO:0000256" key="1">
    <source>
        <dbReference type="ARBA" id="ARBA00004141"/>
    </source>
</evidence>
<evidence type="ECO:0000256" key="2">
    <source>
        <dbReference type="ARBA" id="ARBA00022692"/>
    </source>
</evidence>
<feature type="transmembrane region" description="Helical" evidence="5">
    <location>
        <begin position="60"/>
        <end position="80"/>
    </location>
</feature>
<feature type="transmembrane region" description="Helical" evidence="5">
    <location>
        <begin position="325"/>
        <end position="343"/>
    </location>
</feature>
<comment type="caution">
    <text evidence="7">The sequence shown here is derived from an EMBL/GenBank/DDBJ whole genome shotgun (WGS) entry which is preliminary data.</text>
</comment>
<evidence type="ECO:0000256" key="3">
    <source>
        <dbReference type="ARBA" id="ARBA00022989"/>
    </source>
</evidence>
<feature type="transmembrane region" description="Helical" evidence="5">
    <location>
        <begin position="296"/>
        <end position="318"/>
    </location>
</feature>
<feature type="domain" description="Major facilitator superfamily (MFS) profile" evidence="6">
    <location>
        <begin position="26"/>
        <end position="439"/>
    </location>
</feature>
<evidence type="ECO:0000259" key="6">
    <source>
        <dbReference type="PROSITE" id="PS50850"/>
    </source>
</evidence>
<feature type="transmembrane region" description="Helical" evidence="5">
    <location>
        <begin position="24"/>
        <end position="48"/>
    </location>
</feature>
<evidence type="ECO:0000256" key="4">
    <source>
        <dbReference type="ARBA" id="ARBA00023136"/>
    </source>
</evidence>
<dbReference type="EMBL" id="JALMLT010000004">
    <property type="protein sequence ID" value="MDT8760207.1"/>
    <property type="molecule type" value="Genomic_DNA"/>
</dbReference>